<dbReference type="AlphaFoldDB" id="A0A0E9WKI4"/>
<name>A0A0E9WKI4_ANGAN</name>
<dbReference type="EMBL" id="GBXM01018477">
    <property type="protein sequence ID" value="JAH90100.1"/>
    <property type="molecule type" value="Transcribed_RNA"/>
</dbReference>
<organism evidence="1">
    <name type="scientific">Anguilla anguilla</name>
    <name type="common">European freshwater eel</name>
    <name type="synonym">Muraena anguilla</name>
    <dbReference type="NCBI Taxonomy" id="7936"/>
    <lineage>
        <taxon>Eukaryota</taxon>
        <taxon>Metazoa</taxon>
        <taxon>Chordata</taxon>
        <taxon>Craniata</taxon>
        <taxon>Vertebrata</taxon>
        <taxon>Euteleostomi</taxon>
        <taxon>Actinopterygii</taxon>
        <taxon>Neopterygii</taxon>
        <taxon>Teleostei</taxon>
        <taxon>Anguilliformes</taxon>
        <taxon>Anguillidae</taxon>
        <taxon>Anguilla</taxon>
    </lineage>
</organism>
<reference evidence="1" key="2">
    <citation type="journal article" date="2015" name="Fish Shellfish Immunol.">
        <title>Early steps in the European eel (Anguilla anguilla)-Vibrio vulnificus interaction in the gills: Role of the RtxA13 toxin.</title>
        <authorList>
            <person name="Callol A."/>
            <person name="Pajuelo D."/>
            <person name="Ebbesson L."/>
            <person name="Teles M."/>
            <person name="MacKenzie S."/>
            <person name="Amaro C."/>
        </authorList>
    </citation>
    <scope>NUCLEOTIDE SEQUENCE</scope>
</reference>
<evidence type="ECO:0000313" key="1">
    <source>
        <dbReference type="EMBL" id="JAH90100.1"/>
    </source>
</evidence>
<reference evidence="1" key="1">
    <citation type="submission" date="2014-11" db="EMBL/GenBank/DDBJ databases">
        <authorList>
            <person name="Amaro Gonzalez C."/>
        </authorList>
    </citation>
    <scope>NUCLEOTIDE SEQUENCE</scope>
</reference>
<proteinExistence type="predicted"/>
<sequence length="18" mass="2384">MVRRDYHPFWCNVQLYQQ</sequence>
<accession>A0A0E9WKI4</accession>
<protein>
    <submittedName>
        <fullName evidence="1">Uncharacterized protein</fullName>
    </submittedName>
</protein>